<dbReference type="RefSeq" id="WP_074257656.1">
    <property type="nucleotide sequence ID" value="NZ_FSRL01000001.1"/>
</dbReference>
<dbReference type="InterPro" id="IPR030922">
    <property type="entry name" value="LptF"/>
</dbReference>
<feature type="transmembrane region" description="Helical" evidence="6">
    <location>
        <begin position="280"/>
        <end position="299"/>
    </location>
</feature>
<keyword evidence="2" id="KW-1003">Cell membrane</keyword>
<gene>
    <name evidence="7" type="ORF">SAMN05444002_1910</name>
</gene>
<accession>A0A1N6FRW6</accession>
<keyword evidence="8" id="KW-1185">Reference proteome</keyword>
<feature type="transmembrane region" description="Helical" evidence="6">
    <location>
        <begin position="7"/>
        <end position="29"/>
    </location>
</feature>
<dbReference type="Pfam" id="PF03739">
    <property type="entry name" value="LptF_LptG"/>
    <property type="match status" value="1"/>
</dbReference>
<keyword evidence="4 6" id="KW-1133">Transmembrane helix</keyword>
<dbReference type="PANTHER" id="PTHR33529:SF6">
    <property type="entry name" value="YJGP_YJGQ FAMILY PERMEASE"/>
    <property type="match status" value="1"/>
</dbReference>
<dbReference type="Proteomes" id="UP000184932">
    <property type="component" value="Unassembled WGS sequence"/>
</dbReference>
<name>A0A1N6FRW6_9RHOB</name>
<dbReference type="EMBL" id="FSRL01000001">
    <property type="protein sequence ID" value="SIN98076.1"/>
    <property type="molecule type" value="Genomic_DNA"/>
</dbReference>
<dbReference type="OrthoDB" id="8477889at2"/>
<dbReference type="InterPro" id="IPR005495">
    <property type="entry name" value="LptG/LptF_permease"/>
</dbReference>
<evidence type="ECO:0000256" key="6">
    <source>
        <dbReference type="SAM" id="Phobius"/>
    </source>
</evidence>
<keyword evidence="3 6" id="KW-0812">Transmembrane</keyword>
<reference evidence="8" key="1">
    <citation type="submission" date="2016-11" db="EMBL/GenBank/DDBJ databases">
        <authorList>
            <person name="Varghese N."/>
            <person name="Submissions S."/>
        </authorList>
    </citation>
    <scope>NUCLEOTIDE SEQUENCE [LARGE SCALE GENOMIC DNA]</scope>
    <source>
        <strain evidence="8">DSM 29440</strain>
    </source>
</reference>
<evidence type="ECO:0000313" key="8">
    <source>
        <dbReference type="Proteomes" id="UP000184932"/>
    </source>
</evidence>
<organism evidence="7 8">
    <name type="scientific">Vannielia litorea</name>
    <dbReference type="NCBI Taxonomy" id="1217970"/>
    <lineage>
        <taxon>Bacteria</taxon>
        <taxon>Pseudomonadati</taxon>
        <taxon>Pseudomonadota</taxon>
        <taxon>Alphaproteobacteria</taxon>
        <taxon>Rhodobacterales</taxon>
        <taxon>Paracoccaceae</taxon>
        <taxon>Vannielia</taxon>
    </lineage>
</organism>
<evidence type="ECO:0000256" key="4">
    <source>
        <dbReference type="ARBA" id="ARBA00022989"/>
    </source>
</evidence>
<evidence type="ECO:0000256" key="5">
    <source>
        <dbReference type="ARBA" id="ARBA00023136"/>
    </source>
</evidence>
<dbReference type="NCBIfam" id="TIGR04407">
    <property type="entry name" value="LptF_YjgP"/>
    <property type="match status" value="1"/>
</dbReference>
<evidence type="ECO:0000256" key="2">
    <source>
        <dbReference type="ARBA" id="ARBA00022475"/>
    </source>
</evidence>
<protein>
    <submittedName>
        <fullName evidence="7">Lipopolysaccharide export system permease protein</fullName>
    </submittedName>
</protein>
<feature type="transmembrane region" description="Helical" evidence="6">
    <location>
        <begin position="311"/>
        <end position="332"/>
    </location>
</feature>
<dbReference type="GO" id="GO:0043190">
    <property type="term" value="C:ATP-binding cassette (ABC) transporter complex"/>
    <property type="evidence" value="ECO:0007669"/>
    <property type="project" value="InterPro"/>
</dbReference>
<comment type="subcellular location">
    <subcellularLocation>
        <location evidence="1">Cell membrane</location>
        <topology evidence="1">Multi-pass membrane protein</topology>
    </subcellularLocation>
</comment>
<proteinExistence type="predicted"/>
<keyword evidence="5 6" id="KW-0472">Membrane</keyword>
<dbReference type="STRING" id="1217970.SAMN05444002_1910"/>
<feature type="transmembrane region" description="Helical" evidence="6">
    <location>
        <begin position="60"/>
        <end position="81"/>
    </location>
</feature>
<dbReference type="AlphaFoldDB" id="A0A1N6FRW6"/>
<feature type="transmembrane region" description="Helical" evidence="6">
    <location>
        <begin position="338"/>
        <end position="360"/>
    </location>
</feature>
<evidence type="ECO:0000256" key="3">
    <source>
        <dbReference type="ARBA" id="ARBA00022692"/>
    </source>
</evidence>
<dbReference type="GO" id="GO:0015920">
    <property type="term" value="P:lipopolysaccharide transport"/>
    <property type="evidence" value="ECO:0007669"/>
    <property type="project" value="TreeGrafter"/>
</dbReference>
<dbReference type="GO" id="GO:0055085">
    <property type="term" value="P:transmembrane transport"/>
    <property type="evidence" value="ECO:0007669"/>
    <property type="project" value="InterPro"/>
</dbReference>
<evidence type="ECO:0000313" key="7">
    <source>
        <dbReference type="EMBL" id="SIN98076.1"/>
    </source>
</evidence>
<sequence length="380" mass="42015">MPRYDRYILAQLLVLFGFFSLVLVSVYWVNRAVILFDQLIADGQSAGVFVEFTALSLPNVIRLVLPMAAFVATVYATNLLASESELVVIQATGFSAWRMARPVLVFGLFVALLMAALVHVLVPVSRGQLAERQAEIANNITTRFLTEGQFLHPAKGITFYIREISPEGELRDVFLSDARNPDQRTTYTAARAFLVRQDTGPKLVMFDGAAQTLSAETERLFNTAFSDFSYDIGALISTTTFARTDIRHYPTPVLFAPTPEILEVTRSTRAEFIYEANLRIAQPFTALVAALIGFATLLTGGFSRFGVWRQVLLAVGLLIFIQVVEAAAAGAARKDAALWPLVYLPIAIGLALSAMLLWYADRPFLFTRRRRVDVTSEAAT</sequence>
<evidence type="ECO:0000256" key="1">
    <source>
        <dbReference type="ARBA" id="ARBA00004651"/>
    </source>
</evidence>
<feature type="transmembrane region" description="Helical" evidence="6">
    <location>
        <begin position="102"/>
        <end position="122"/>
    </location>
</feature>
<dbReference type="PANTHER" id="PTHR33529">
    <property type="entry name" value="SLR0882 PROTEIN-RELATED"/>
    <property type="match status" value="1"/>
</dbReference>